<gene>
    <name evidence="3" type="ORF">C5746_22130</name>
</gene>
<evidence type="ECO:0000313" key="4">
    <source>
        <dbReference type="Proteomes" id="UP000252698"/>
    </source>
</evidence>
<dbReference type="RefSeq" id="WP_114245708.1">
    <property type="nucleotide sequence ID" value="NZ_CP027306.1"/>
</dbReference>
<reference evidence="3 4" key="1">
    <citation type="journal article" date="2018" name="Front. Microbiol.">
        <title>Genome Sequencing of Streptomyces atratus SCSIOZH16 and Activation Production of Nocardamine via Metabolic Engineering.</title>
        <authorList>
            <person name="Li Y."/>
            <person name="Zhang C."/>
            <person name="Liu C."/>
            <person name="Ju J."/>
            <person name="Ma J."/>
        </authorList>
    </citation>
    <scope>NUCLEOTIDE SEQUENCE [LARGE SCALE GENOMIC DNA]</scope>
    <source>
        <strain evidence="3 4">SCSIO_ZH16</strain>
    </source>
</reference>
<evidence type="ECO:0000313" key="3">
    <source>
        <dbReference type="EMBL" id="AXE79166.1"/>
    </source>
</evidence>
<dbReference type="EMBL" id="CP027306">
    <property type="protein sequence ID" value="AXE79166.1"/>
    <property type="molecule type" value="Genomic_DNA"/>
</dbReference>
<sequence>MIDGGSGWVIDKRFELVERLGSSGMGTVRRARDLVLHREVAVEHVCPLTAEPAPESSAASRVLREARAPARLSHRRMVTLHHVIDEGEGSYPWLLMEPVPGRSLAELLDEPGRRSFARYCSGPPRRSPSEGRHRSFGGDSSLTCLATCPPAPPRE</sequence>
<name>A0A2Z5JFK9_STRAR</name>
<evidence type="ECO:0000256" key="1">
    <source>
        <dbReference type="SAM" id="MobiDB-lite"/>
    </source>
</evidence>
<dbReference type="AlphaFoldDB" id="A0A2Z5JFK9"/>
<dbReference type="Gene3D" id="3.30.200.20">
    <property type="entry name" value="Phosphorylase Kinase, domain 1"/>
    <property type="match status" value="1"/>
</dbReference>
<dbReference type="GeneID" id="95525595"/>
<evidence type="ECO:0000259" key="2">
    <source>
        <dbReference type="PROSITE" id="PS50011"/>
    </source>
</evidence>
<dbReference type="InterPro" id="IPR011009">
    <property type="entry name" value="Kinase-like_dom_sf"/>
</dbReference>
<dbReference type="SUPFAM" id="SSF56112">
    <property type="entry name" value="Protein kinase-like (PK-like)"/>
    <property type="match status" value="1"/>
</dbReference>
<dbReference type="PROSITE" id="PS50011">
    <property type="entry name" value="PROTEIN_KINASE_DOM"/>
    <property type="match status" value="1"/>
</dbReference>
<dbReference type="KEGG" id="sata:C5746_22130"/>
<dbReference type="Proteomes" id="UP000252698">
    <property type="component" value="Chromosome"/>
</dbReference>
<dbReference type="GO" id="GO:0004672">
    <property type="term" value="F:protein kinase activity"/>
    <property type="evidence" value="ECO:0007669"/>
    <property type="project" value="InterPro"/>
</dbReference>
<feature type="domain" description="Protein kinase" evidence="2">
    <location>
        <begin position="14"/>
        <end position="155"/>
    </location>
</feature>
<proteinExistence type="predicted"/>
<protein>
    <recommendedName>
        <fullName evidence="2">Protein kinase domain-containing protein</fullName>
    </recommendedName>
</protein>
<dbReference type="InterPro" id="IPR000719">
    <property type="entry name" value="Prot_kinase_dom"/>
</dbReference>
<organism evidence="3 4">
    <name type="scientific">Streptomyces atratus</name>
    <dbReference type="NCBI Taxonomy" id="1893"/>
    <lineage>
        <taxon>Bacteria</taxon>
        <taxon>Bacillati</taxon>
        <taxon>Actinomycetota</taxon>
        <taxon>Actinomycetes</taxon>
        <taxon>Kitasatosporales</taxon>
        <taxon>Streptomycetaceae</taxon>
        <taxon>Streptomyces</taxon>
    </lineage>
</organism>
<feature type="region of interest" description="Disordered" evidence="1">
    <location>
        <begin position="118"/>
        <end position="155"/>
    </location>
</feature>
<dbReference type="GO" id="GO:0005524">
    <property type="term" value="F:ATP binding"/>
    <property type="evidence" value="ECO:0007669"/>
    <property type="project" value="InterPro"/>
</dbReference>
<accession>A0A2Z5JFK9</accession>